<dbReference type="SUPFAM" id="SSF53474">
    <property type="entry name" value="alpha/beta-Hydrolases"/>
    <property type="match status" value="1"/>
</dbReference>
<dbReference type="Gene3D" id="3.40.50.1820">
    <property type="entry name" value="alpha/beta hydrolase"/>
    <property type="match status" value="1"/>
</dbReference>
<comment type="caution">
    <text evidence="2">The sequence shown here is derived from an EMBL/GenBank/DDBJ whole genome shotgun (WGS) entry which is preliminary data.</text>
</comment>
<reference evidence="2 3" key="1">
    <citation type="submission" date="2022-04" db="EMBL/GenBank/DDBJ databases">
        <title>Spirosoma sp. strain RP8 genome sequencing and assembly.</title>
        <authorList>
            <person name="Jung Y."/>
        </authorList>
    </citation>
    <scope>NUCLEOTIDE SEQUENCE [LARGE SCALE GENOMIC DNA]</scope>
    <source>
        <strain evidence="2 3">RP8</strain>
    </source>
</reference>
<organism evidence="2 3">
    <name type="scientific">Spirosoma liriopis</name>
    <dbReference type="NCBI Taxonomy" id="2937440"/>
    <lineage>
        <taxon>Bacteria</taxon>
        <taxon>Pseudomonadati</taxon>
        <taxon>Bacteroidota</taxon>
        <taxon>Cytophagia</taxon>
        <taxon>Cytophagales</taxon>
        <taxon>Cytophagaceae</taxon>
        <taxon>Spirosoma</taxon>
    </lineage>
</organism>
<keyword evidence="2" id="KW-0378">Hydrolase</keyword>
<sequence length="270" mass="31061">MTRAADVDLFTFENNQLAYRRFGYGPTTLLAFHGFGQTGQVFAKYEKLLGDRYTLLAIDLFFHGSSQYRSNHLLTKTVWQRLIDAFLQANAVDRFSVVGFSLGGRFALTTAELLASRVDQLILIAPDGITPSRWYKFATGSSLGRRLFRFVLTHLTFLSTIGHFLTRAGLLNRTLMRFVEISLDTPERRNLVYQSWTQFRLIFPDLERVGDLINEMRLETHFFMGSFDRIIPTSYVLPLTKRLYQFELTIVKTGHNLLIELAGERLAKQV</sequence>
<dbReference type="EMBL" id="JALPRF010000010">
    <property type="protein sequence ID" value="MCK8495711.1"/>
    <property type="molecule type" value="Genomic_DNA"/>
</dbReference>
<dbReference type="PRINTS" id="PR00111">
    <property type="entry name" value="ABHYDROLASE"/>
</dbReference>
<feature type="domain" description="AB hydrolase-1" evidence="1">
    <location>
        <begin position="28"/>
        <end position="260"/>
    </location>
</feature>
<proteinExistence type="predicted"/>
<dbReference type="InterPro" id="IPR029058">
    <property type="entry name" value="AB_hydrolase_fold"/>
</dbReference>
<protein>
    <submittedName>
        <fullName evidence="2">Alpha/beta hydrolase</fullName>
    </submittedName>
</protein>
<evidence type="ECO:0000313" key="2">
    <source>
        <dbReference type="EMBL" id="MCK8495711.1"/>
    </source>
</evidence>
<dbReference type="RefSeq" id="WP_248480450.1">
    <property type="nucleotide sequence ID" value="NZ_JALPRF010000010.1"/>
</dbReference>
<dbReference type="InterPro" id="IPR050266">
    <property type="entry name" value="AB_hydrolase_sf"/>
</dbReference>
<dbReference type="InterPro" id="IPR000073">
    <property type="entry name" value="AB_hydrolase_1"/>
</dbReference>
<evidence type="ECO:0000313" key="3">
    <source>
        <dbReference type="Proteomes" id="UP001202180"/>
    </source>
</evidence>
<dbReference type="PANTHER" id="PTHR43798">
    <property type="entry name" value="MONOACYLGLYCEROL LIPASE"/>
    <property type="match status" value="1"/>
</dbReference>
<dbReference type="Pfam" id="PF00561">
    <property type="entry name" value="Abhydrolase_1"/>
    <property type="match status" value="1"/>
</dbReference>
<accession>A0ABT0HU58</accession>
<keyword evidence="3" id="KW-1185">Reference proteome</keyword>
<dbReference type="GO" id="GO:0016787">
    <property type="term" value="F:hydrolase activity"/>
    <property type="evidence" value="ECO:0007669"/>
    <property type="project" value="UniProtKB-KW"/>
</dbReference>
<name>A0ABT0HU58_9BACT</name>
<gene>
    <name evidence="2" type="ORF">M0L20_27850</name>
</gene>
<dbReference type="PANTHER" id="PTHR43798:SF33">
    <property type="entry name" value="HYDROLASE, PUTATIVE (AFU_ORTHOLOGUE AFUA_2G14860)-RELATED"/>
    <property type="match status" value="1"/>
</dbReference>
<dbReference type="Proteomes" id="UP001202180">
    <property type="component" value="Unassembled WGS sequence"/>
</dbReference>
<evidence type="ECO:0000259" key="1">
    <source>
        <dbReference type="Pfam" id="PF00561"/>
    </source>
</evidence>